<dbReference type="Proteomes" id="UP001172142">
    <property type="component" value="Unassembled WGS sequence"/>
</dbReference>
<dbReference type="InterPro" id="IPR036188">
    <property type="entry name" value="FAD/NAD-bd_sf"/>
</dbReference>
<dbReference type="Pfam" id="PF01593">
    <property type="entry name" value="Amino_oxidase"/>
    <property type="match status" value="1"/>
</dbReference>
<proteinExistence type="predicted"/>
<sequence>MNQDVLVVGAGIGGLTAASLLSKHGMSVTLLEASSELGGCAGKFTRHKFVFPVGATLGMGLEENGILERVFRYLEKPFPLEPLETVMEMIHPEATFLFLRDRNRHVEQLIFAFPQYKKQIQSFYSEVFSTASIIRTLMGPLPVLPPSTAKEWTFLIGSLRPRHIKLLPFYNQTLEQRLERHGLARLTLFRQMIDGLLMDSMQTDSKNAMYLLSALALDIYHEGAYYVPGGLYRFAELMGQSLTENGGTLKKRRTLVNLQHADGKWMATDHRGTQYKAAHVVLNVPIHQLPKILPANSLEQLKKPLRDGLSTPTWTTLALYIAVDSSKLNTPLPLFRQIATEAGAGLAEGAHFFMSASRPGDLLRAPLGIQTVTISTHSQVHHWDTQEKYESTREAVADRILHSIEKVVPNFKEAIIHFETGAPKAWERFAGRPNGYVGGFPQTLDNALFNAISHRSGLPGLYVCGDHIFPGGGTIGVATSGIHAARSITGERLIL</sequence>
<dbReference type="SUPFAM" id="SSF51905">
    <property type="entry name" value="FAD/NAD(P)-binding domain"/>
    <property type="match status" value="1"/>
</dbReference>
<gene>
    <name evidence="2" type="ORF">QWY13_13440</name>
</gene>
<reference evidence="2 3" key="1">
    <citation type="submission" date="2023-07" db="EMBL/GenBank/DDBJ databases">
        <title>Novel species in genus Planococcus.</title>
        <authorList>
            <person name="Ning S."/>
        </authorList>
    </citation>
    <scope>NUCLEOTIDE SEQUENCE [LARGE SCALE GENOMIC DNA]</scope>
    <source>
        <strain evidence="2 3">N017</strain>
    </source>
</reference>
<feature type="domain" description="Amine oxidase" evidence="1">
    <location>
        <begin position="12"/>
        <end position="488"/>
    </location>
</feature>
<dbReference type="PANTHER" id="PTHR46313">
    <property type="match status" value="1"/>
</dbReference>
<accession>A0ABT8NF37</accession>
<dbReference type="RefSeq" id="WP_301857013.1">
    <property type="nucleotide sequence ID" value="NZ_JAUJWU010000003.1"/>
</dbReference>
<dbReference type="InterPro" id="IPR002937">
    <property type="entry name" value="Amino_oxidase"/>
</dbReference>
<organism evidence="2 3">
    <name type="scientific">Planococcus shenhongbingii</name>
    <dbReference type="NCBI Taxonomy" id="3058398"/>
    <lineage>
        <taxon>Bacteria</taxon>
        <taxon>Bacillati</taxon>
        <taxon>Bacillota</taxon>
        <taxon>Bacilli</taxon>
        <taxon>Bacillales</taxon>
        <taxon>Caryophanaceae</taxon>
        <taxon>Planococcus</taxon>
    </lineage>
</organism>
<name>A0ABT8NF37_9BACL</name>
<evidence type="ECO:0000259" key="1">
    <source>
        <dbReference type="Pfam" id="PF01593"/>
    </source>
</evidence>
<dbReference type="InterPro" id="IPR045892">
    <property type="entry name" value="CrtISO-like"/>
</dbReference>
<keyword evidence="3" id="KW-1185">Reference proteome</keyword>
<comment type="caution">
    <text evidence="2">The sequence shown here is derived from an EMBL/GenBank/DDBJ whole genome shotgun (WGS) entry which is preliminary data.</text>
</comment>
<dbReference type="PANTHER" id="PTHR46313:SF3">
    <property type="entry name" value="PROLYCOPENE ISOMERASE, CHLOROPLASTIC"/>
    <property type="match status" value="1"/>
</dbReference>
<protein>
    <submittedName>
        <fullName evidence="2">NAD(P)/FAD-dependent oxidoreductase</fullName>
    </submittedName>
</protein>
<evidence type="ECO:0000313" key="2">
    <source>
        <dbReference type="EMBL" id="MDN7246495.1"/>
    </source>
</evidence>
<dbReference type="EMBL" id="JAUJWU010000003">
    <property type="protein sequence ID" value="MDN7246495.1"/>
    <property type="molecule type" value="Genomic_DNA"/>
</dbReference>
<evidence type="ECO:0000313" key="3">
    <source>
        <dbReference type="Proteomes" id="UP001172142"/>
    </source>
</evidence>
<dbReference type="PRINTS" id="PR00420">
    <property type="entry name" value="RNGMNOXGNASE"/>
</dbReference>
<dbReference type="Gene3D" id="3.50.50.60">
    <property type="entry name" value="FAD/NAD(P)-binding domain"/>
    <property type="match status" value="2"/>
</dbReference>